<feature type="region of interest" description="Disordered" evidence="1">
    <location>
        <begin position="479"/>
        <end position="509"/>
    </location>
</feature>
<accession>A0AAV9W4T6</accession>
<evidence type="ECO:0000313" key="3">
    <source>
        <dbReference type="EMBL" id="KAK6501959.1"/>
    </source>
</evidence>
<name>A0AAV9W4T6_9PEZI</name>
<reference evidence="3 4" key="1">
    <citation type="submission" date="2023-08" db="EMBL/GenBank/DDBJ databases">
        <authorList>
            <person name="Palmer J.M."/>
        </authorList>
    </citation>
    <scope>NUCLEOTIDE SEQUENCE [LARGE SCALE GENOMIC DNA]</scope>
    <source>
        <strain evidence="3 4">TWF481</strain>
    </source>
</reference>
<dbReference type="InterPro" id="IPR000845">
    <property type="entry name" value="Nucleoside_phosphorylase_d"/>
</dbReference>
<feature type="region of interest" description="Disordered" evidence="1">
    <location>
        <begin position="741"/>
        <end position="761"/>
    </location>
</feature>
<feature type="compositionally biased region" description="Low complexity" evidence="1">
    <location>
        <begin position="1645"/>
        <end position="1655"/>
    </location>
</feature>
<feature type="region of interest" description="Disordered" evidence="1">
    <location>
        <begin position="1"/>
        <end position="104"/>
    </location>
</feature>
<dbReference type="Pfam" id="PF01048">
    <property type="entry name" value="PNP_UDP_1"/>
    <property type="match status" value="1"/>
</dbReference>
<feature type="compositionally biased region" description="Basic and acidic residues" evidence="1">
    <location>
        <begin position="79"/>
        <end position="91"/>
    </location>
</feature>
<feature type="compositionally biased region" description="Low complexity" evidence="1">
    <location>
        <begin position="1283"/>
        <end position="1294"/>
    </location>
</feature>
<dbReference type="InterPro" id="IPR035994">
    <property type="entry name" value="Nucleoside_phosphorylase_sf"/>
</dbReference>
<feature type="domain" description="Nucleoside phosphorylase" evidence="2">
    <location>
        <begin position="1334"/>
        <end position="1601"/>
    </location>
</feature>
<protein>
    <recommendedName>
        <fullName evidence="2">Nucleoside phosphorylase domain-containing protein</fullName>
    </recommendedName>
</protein>
<dbReference type="GO" id="GO:0003824">
    <property type="term" value="F:catalytic activity"/>
    <property type="evidence" value="ECO:0007669"/>
    <property type="project" value="InterPro"/>
</dbReference>
<feature type="region of interest" description="Disordered" evidence="1">
    <location>
        <begin position="318"/>
        <end position="338"/>
    </location>
</feature>
<dbReference type="GO" id="GO:0009116">
    <property type="term" value="P:nucleoside metabolic process"/>
    <property type="evidence" value="ECO:0007669"/>
    <property type="project" value="InterPro"/>
</dbReference>
<feature type="region of interest" description="Disordered" evidence="1">
    <location>
        <begin position="1631"/>
        <end position="1690"/>
    </location>
</feature>
<proteinExistence type="predicted"/>
<feature type="compositionally biased region" description="Low complexity" evidence="1">
    <location>
        <begin position="742"/>
        <end position="758"/>
    </location>
</feature>
<feature type="compositionally biased region" description="Polar residues" evidence="1">
    <location>
        <begin position="18"/>
        <end position="55"/>
    </location>
</feature>
<evidence type="ECO:0000313" key="4">
    <source>
        <dbReference type="Proteomes" id="UP001370758"/>
    </source>
</evidence>
<dbReference type="SUPFAM" id="SSF53167">
    <property type="entry name" value="Purine and uridine phosphorylases"/>
    <property type="match status" value="1"/>
</dbReference>
<organism evidence="3 4">
    <name type="scientific">Arthrobotrys musiformis</name>
    <dbReference type="NCBI Taxonomy" id="47236"/>
    <lineage>
        <taxon>Eukaryota</taxon>
        <taxon>Fungi</taxon>
        <taxon>Dikarya</taxon>
        <taxon>Ascomycota</taxon>
        <taxon>Pezizomycotina</taxon>
        <taxon>Orbiliomycetes</taxon>
        <taxon>Orbiliales</taxon>
        <taxon>Orbiliaceae</taxon>
        <taxon>Arthrobotrys</taxon>
    </lineage>
</organism>
<dbReference type="PANTHER" id="PTHR46082">
    <property type="entry name" value="ATP/GTP-BINDING PROTEIN-RELATED"/>
    <property type="match status" value="1"/>
</dbReference>
<evidence type="ECO:0000259" key="2">
    <source>
        <dbReference type="Pfam" id="PF01048"/>
    </source>
</evidence>
<dbReference type="Gene3D" id="3.40.50.1580">
    <property type="entry name" value="Nucleoside phosphorylase domain"/>
    <property type="match status" value="1"/>
</dbReference>
<sequence length="1690" mass="187799">MSSGHTNADAAGLVEGSGSITPVQGNNSTSPKLENLLYTRSESVTSSTPSWLTTDDSSHDGQEPSARYLDDRDENSEGGQERGSDGEKTEQMEDGGDEEDKTFPTLPEMFTDEIIELYDITGPVPGDLKGERVDMKRGLGGIIKREEGEKGRGENRKKLKAEGETVENGERRKEMGVDFESFRLPWENFWVVNAKNFLPPGRREEEEEEDIAAWLNSIYNIGNKEPTRWNDDEPRDEEERRRKEVESWKRLELFGFARNVDNRDIQRVHGQDLKLRQAELYSLCRGYEDIVMEQPPPAKGDQGDTTVTATTTKTDPTTAVVTTTNPTTGPHPDLDDVKTVYSNTSSTSTMLKDCYISELANALFSEVQANQPDSIALEKICLALPDLLKAFALKIGYNAPSQMHRDVMVFVHKNRGDVTDAFRGKFPGDEVEEDIDPNSMTLAEKMDLWRGKSENISSLHENPSSEEKPGEIIVQEKIEDEGESPPNSPTHRDPMLTAPTFKRSPSLGETREDIVVQEESEDGGELNLGDLSQPLIYKDFMLKTRAFEWLVGRLKREALLTNSTEINYMDIVGEAILQHLPLPTLKVSKNTSAQAFKALFATGWNPLEFVYAQDYATEPFEAIEKAITLTGSIEDAQAVTCAEYLRQTWPSIGEGLLGLFEKAMRFPSQVEHQYLGILSDNTKLTLYLRGSSNQLLVEVIGTRDSVVEIGQQLAWLCTALSPPPRQIGGTVAIPSIQYQNVPSQQETEPTTHTSTAHSSIHDTPCLPSASYQLTFTVEEQEETTSCANGQCWHNMFRNPVVVKGYPIPRRPHPNTGLEIPLNMMAGLAGTSYIQYFNDKLYIKGFSTLLVPTKRDDDILLWHLIHHPKGDRISYLDTNVPHVGELTMAMLETNRHILGWCSKARYYAGAADANYDVQPANNSRAYEGCLLQKARILKRRQITGGAPYILGNKDIPPHSPGNILVENLLWIHKRFIVLWDDRDKRGWLVNGTSALLHLLRKSLENDRTGDFGSYFCLQKERIQEGPESHRDTSAIDVLLNRNNLEQRIFREGYGDFCVENRLSELFDSLEKIIVHQDEIAEKTFALDAGGWRHLEGWDFSHLAASHDIIYPRVAQVQKVGTDWVGFIRSIQAVVLFGCGFGEIIKPQDPVSLCSRWSSVPIGQYYLTAASRDLSKIINMNGGQTADPIKLTDTIVCYGPPVAFDTCKCQEEGDTEGHSEFAHILLPSCCRHIPPPLNQIQLHDDGALIFGINEESERALGISGPLNEDDVLLPSTKSKSKPSEPESGLGSSLASGSFQSESSLQLIKKSNQKAQIGARPNETPNDAPRLACEDYRVGILCALPKELLAVRLLFDSRHTNPLYPSGDTNHYAWGSIHQHNVVTTALPSGEYGTSAATDVLTHMKRSFPRLEICLLVGIAGGVPSQKNKIRLGDIVISEPKGNQPGVIQHDFVKTLENGKVERIGYLQPPPRFIRTAMSALKSDPGETCCPLRQYLDKIASRNPKYKYPGQHKDPLLTPEPANEGPSRVIPEASSSCSLHHKHHPEIHYGLIASGNQVMKDRKARDALKSEFDVLCFEMEAAGIMNACNCLVIRGICDYSDAGKNDVWQEYAAATAAAYAKLLLSYTRIPISSGSPNSENSGLPNSHVPTTPVSVLPPSELPKGRKRKRRRGCGANTNNTQPVDRAPKKSRKA</sequence>
<dbReference type="PANTHER" id="PTHR46082:SF11">
    <property type="entry name" value="AAA+ ATPASE DOMAIN-CONTAINING PROTEIN-RELATED"/>
    <property type="match status" value="1"/>
</dbReference>
<feature type="region of interest" description="Disordered" evidence="1">
    <location>
        <begin position="1501"/>
        <end position="1525"/>
    </location>
</feature>
<feature type="compositionally biased region" description="Polar residues" evidence="1">
    <location>
        <begin position="1631"/>
        <end position="1641"/>
    </location>
</feature>
<evidence type="ECO:0000256" key="1">
    <source>
        <dbReference type="SAM" id="MobiDB-lite"/>
    </source>
</evidence>
<dbReference type="InterPro" id="IPR053137">
    <property type="entry name" value="NLR-like"/>
</dbReference>
<comment type="caution">
    <text evidence="3">The sequence shown here is derived from an EMBL/GenBank/DDBJ whole genome shotgun (WGS) entry which is preliminary data.</text>
</comment>
<feature type="region of interest" description="Disordered" evidence="1">
    <location>
        <begin position="145"/>
        <end position="167"/>
    </location>
</feature>
<dbReference type="Proteomes" id="UP001370758">
    <property type="component" value="Unassembled WGS sequence"/>
</dbReference>
<dbReference type="EMBL" id="JAVHJL010000006">
    <property type="protein sequence ID" value="KAK6501959.1"/>
    <property type="molecule type" value="Genomic_DNA"/>
</dbReference>
<feature type="compositionally biased region" description="Low complexity" evidence="1">
    <location>
        <begin position="318"/>
        <end position="328"/>
    </location>
</feature>
<feature type="region of interest" description="Disordered" evidence="1">
    <location>
        <begin position="1259"/>
        <end position="1294"/>
    </location>
</feature>
<keyword evidence="4" id="KW-1185">Reference proteome</keyword>
<gene>
    <name evidence="3" type="ORF">TWF481_009777</name>
</gene>